<proteinExistence type="predicted"/>
<keyword evidence="2" id="KW-1185">Reference proteome</keyword>
<sequence length="145" mass="17099">MREVISLHGQAGVQMGNACWELYYLYHVLTERAPRERRRSPPPSSRNRGLSESPVFHLNRYEPTRTFFSIDSADECQRKLNDAPFRRGCEKKFKIGFGIKSFNHQLFFHHLFMLHMLNAEQKYMQRVGGNDDPEEIAESWIYDTS</sequence>
<feature type="region of interest" description="Disordered" evidence="1">
    <location>
        <begin position="35"/>
        <end position="54"/>
    </location>
</feature>
<name>A0A914P7V4_9BILA</name>
<dbReference type="WBParaSite" id="PDA_v2.g10774.t1">
    <property type="protein sequence ID" value="PDA_v2.g10774.t1"/>
    <property type="gene ID" value="PDA_v2.g10774"/>
</dbReference>
<dbReference type="AlphaFoldDB" id="A0A914P7V4"/>
<dbReference type="Gene3D" id="3.40.50.1440">
    <property type="entry name" value="Tubulin/FtsZ, GTPase domain"/>
    <property type="match status" value="1"/>
</dbReference>
<evidence type="ECO:0000313" key="2">
    <source>
        <dbReference type="Proteomes" id="UP000887578"/>
    </source>
</evidence>
<evidence type="ECO:0000256" key="1">
    <source>
        <dbReference type="SAM" id="MobiDB-lite"/>
    </source>
</evidence>
<protein>
    <submittedName>
        <fullName evidence="3">Uncharacterized protein</fullName>
    </submittedName>
</protein>
<evidence type="ECO:0000313" key="3">
    <source>
        <dbReference type="WBParaSite" id="PDA_v2.g10774.t1"/>
    </source>
</evidence>
<dbReference type="InterPro" id="IPR036525">
    <property type="entry name" value="Tubulin/FtsZ_GTPase_sf"/>
</dbReference>
<organism evidence="2 3">
    <name type="scientific">Panagrolaimus davidi</name>
    <dbReference type="NCBI Taxonomy" id="227884"/>
    <lineage>
        <taxon>Eukaryota</taxon>
        <taxon>Metazoa</taxon>
        <taxon>Ecdysozoa</taxon>
        <taxon>Nematoda</taxon>
        <taxon>Chromadorea</taxon>
        <taxon>Rhabditida</taxon>
        <taxon>Tylenchina</taxon>
        <taxon>Panagrolaimomorpha</taxon>
        <taxon>Panagrolaimoidea</taxon>
        <taxon>Panagrolaimidae</taxon>
        <taxon>Panagrolaimus</taxon>
    </lineage>
</organism>
<reference evidence="3" key="1">
    <citation type="submission" date="2022-11" db="UniProtKB">
        <authorList>
            <consortium name="WormBaseParasite"/>
        </authorList>
    </citation>
    <scope>IDENTIFICATION</scope>
</reference>
<dbReference type="Proteomes" id="UP000887578">
    <property type="component" value="Unplaced"/>
</dbReference>
<accession>A0A914P7V4</accession>